<dbReference type="PANTHER" id="PTHR30532:SF28">
    <property type="entry name" value="PETROBACTIN-BINDING PROTEIN YCLQ"/>
    <property type="match status" value="1"/>
</dbReference>
<evidence type="ECO:0000256" key="2">
    <source>
        <dbReference type="ARBA" id="ARBA00008814"/>
    </source>
</evidence>
<accession>A0A6F8U9N5</accession>
<dbReference type="PANTHER" id="PTHR30532">
    <property type="entry name" value="IRON III DICITRATE-BINDING PERIPLASMIC PROTEIN"/>
    <property type="match status" value="1"/>
</dbReference>
<evidence type="ECO:0000256" key="5">
    <source>
        <dbReference type="ARBA" id="ARBA00022729"/>
    </source>
</evidence>
<evidence type="ECO:0000256" key="4">
    <source>
        <dbReference type="ARBA" id="ARBA00022496"/>
    </source>
</evidence>
<dbReference type="InterPro" id="IPR002491">
    <property type="entry name" value="ABC_transptr_periplasmic_BD"/>
</dbReference>
<dbReference type="Pfam" id="PF01497">
    <property type="entry name" value="Peripla_BP_2"/>
    <property type="match status" value="1"/>
</dbReference>
<comment type="subcellular location">
    <subcellularLocation>
        <location evidence="1">Cell envelope</location>
    </subcellularLocation>
</comment>
<evidence type="ECO:0000256" key="3">
    <source>
        <dbReference type="ARBA" id="ARBA00022448"/>
    </source>
</evidence>
<organism evidence="8 9">
    <name type="scientific">Halomonas hydrothermalis</name>
    <dbReference type="NCBI Taxonomy" id="115561"/>
    <lineage>
        <taxon>Bacteria</taxon>
        <taxon>Pseudomonadati</taxon>
        <taxon>Pseudomonadota</taxon>
        <taxon>Gammaproteobacteria</taxon>
        <taxon>Oceanospirillales</taxon>
        <taxon>Halomonadaceae</taxon>
        <taxon>Halomonas</taxon>
    </lineage>
</organism>
<comment type="similarity">
    <text evidence="2">Belongs to the bacterial solute-binding protein 8 family.</text>
</comment>
<dbReference type="EMBL" id="AP022843">
    <property type="protein sequence ID" value="BCB09613.1"/>
    <property type="molecule type" value="Genomic_DNA"/>
</dbReference>
<dbReference type="SUPFAM" id="SSF53807">
    <property type="entry name" value="Helical backbone' metal receptor"/>
    <property type="match status" value="1"/>
</dbReference>
<dbReference type="InterPro" id="IPR051313">
    <property type="entry name" value="Bact_iron-sidero_bind"/>
</dbReference>
<keyword evidence="9" id="KW-1185">Reference proteome</keyword>
<keyword evidence="5 6" id="KW-0732">Signal</keyword>
<evidence type="ECO:0000256" key="6">
    <source>
        <dbReference type="SAM" id="SignalP"/>
    </source>
</evidence>
<keyword evidence="4" id="KW-0408">Iron</keyword>
<gene>
    <name evidence="8" type="ORF">HHSLTHF2_35030</name>
</gene>
<keyword evidence="4" id="KW-0406">Ion transport</keyword>
<evidence type="ECO:0000259" key="7">
    <source>
        <dbReference type="PROSITE" id="PS50983"/>
    </source>
</evidence>
<proteinExistence type="inferred from homology"/>
<dbReference type="GO" id="GO:1901678">
    <property type="term" value="P:iron coordination entity transport"/>
    <property type="evidence" value="ECO:0007669"/>
    <property type="project" value="UniProtKB-ARBA"/>
</dbReference>
<reference evidence="8 9" key="1">
    <citation type="submission" date="2020-03" db="EMBL/GenBank/DDBJ databases">
        <title>Complete Genome Sequence of Halomonas hydrothermalis Strain Slthf2, Halophilic Bacterium Isolated from Deep-Sea Hydrothermal-Vent Environments.</title>
        <authorList>
            <person name="Takeyama N."/>
            <person name="Huang M."/>
            <person name="Sato K."/>
            <person name="Galipon J."/>
            <person name="Arakawa K."/>
        </authorList>
    </citation>
    <scope>NUCLEOTIDE SEQUENCE [LARGE SCALE GENOMIC DNA]</scope>
    <source>
        <strain evidence="8 9">Slthf2</strain>
    </source>
</reference>
<sequence>MLLRSLITLLIAAAPMTGAVADADRFPVVISSPLGTATIDEPPQRVVTLGVGADDIAISLGVVPVGVSRAEWGGDEDGYWPWVRDALEAQAMPLPTTITQYPELDVEALLALEPDIILAPSSGVPDAIYDLLSPLVPIVAYPERPYLTSVDEQIERIAQALGVPEQGAALIRHLDTSLKSAGESYPSLADTTFAYVRPDPASGNVSVYLADDPRVGTLTGLGLHLSPTVEGLSPSGNHFAHYLGFEHLPMLEDVDLVVSWYHSAEQRDRVAELPLFASLPAISDGRYLALTDQPLIVASSAGSPLATQWMIERLLPRLAEAAEPR</sequence>
<feature type="chain" id="PRO_5026085507" evidence="6">
    <location>
        <begin position="22"/>
        <end position="325"/>
    </location>
</feature>
<name>A0A6F8U9N5_9GAMM</name>
<dbReference type="CDD" id="cd01146">
    <property type="entry name" value="FhuD"/>
    <property type="match status" value="1"/>
</dbReference>
<dbReference type="RefSeq" id="WP_172422300.1">
    <property type="nucleotide sequence ID" value="NZ_AP022843.1"/>
</dbReference>
<feature type="signal peptide" evidence="6">
    <location>
        <begin position="1"/>
        <end position="21"/>
    </location>
</feature>
<keyword evidence="4" id="KW-0410">Iron transport</keyword>
<dbReference type="PROSITE" id="PS50983">
    <property type="entry name" value="FE_B12_PBP"/>
    <property type="match status" value="1"/>
</dbReference>
<protein>
    <submittedName>
        <fullName evidence="8">Iron-siderophore ABC transporter substrate-binding protein</fullName>
    </submittedName>
</protein>
<evidence type="ECO:0000256" key="1">
    <source>
        <dbReference type="ARBA" id="ARBA00004196"/>
    </source>
</evidence>
<keyword evidence="3" id="KW-0813">Transport</keyword>
<dbReference type="GO" id="GO:0030288">
    <property type="term" value="C:outer membrane-bounded periplasmic space"/>
    <property type="evidence" value="ECO:0007669"/>
    <property type="project" value="TreeGrafter"/>
</dbReference>
<dbReference type="Proteomes" id="UP000502259">
    <property type="component" value="Chromosome"/>
</dbReference>
<dbReference type="AlphaFoldDB" id="A0A6F8U9N5"/>
<feature type="domain" description="Fe/B12 periplasmic-binding" evidence="7">
    <location>
        <begin position="45"/>
        <end position="322"/>
    </location>
</feature>
<dbReference type="Gene3D" id="3.40.50.1980">
    <property type="entry name" value="Nitrogenase molybdenum iron protein domain"/>
    <property type="match status" value="2"/>
</dbReference>
<evidence type="ECO:0000313" key="9">
    <source>
        <dbReference type="Proteomes" id="UP000502259"/>
    </source>
</evidence>
<evidence type="ECO:0000313" key="8">
    <source>
        <dbReference type="EMBL" id="BCB09613.1"/>
    </source>
</evidence>